<proteinExistence type="predicted"/>
<accession>A0ABD5LVB5</accession>
<keyword evidence="1" id="KW-0812">Transmembrane</keyword>
<gene>
    <name evidence="2" type="ORF">I3679_019010</name>
</gene>
<evidence type="ECO:0000256" key="1">
    <source>
        <dbReference type="SAM" id="Phobius"/>
    </source>
</evidence>
<dbReference type="EMBL" id="JADQCH020000002">
    <property type="protein sequence ID" value="MEY2345127.1"/>
    <property type="molecule type" value="Genomic_DNA"/>
</dbReference>
<evidence type="ECO:0000313" key="2">
    <source>
        <dbReference type="EMBL" id="MEY2345127.1"/>
    </source>
</evidence>
<reference evidence="2" key="1">
    <citation type="submission" date="2021-05" db="EMBL/GenBank/DDBJ databases">
        <title>First report of NDM-5 and VEB-6 producing Proteus mirabilis isolated from blood of a sepsis patient in Kolkata, India.</title>
        <authorList>
            <person name="Halder G."/>
            <person name="Chaudhuri B."/>
            <person name="Dutta S."/>
        </authorList>
    </citation>
    <scope>NUCLEOTIDE SEQUENCE [LARGE SCALE GENOMIC DNA]</scope>
    <source>
        <strain evidence="2">7049</strain>
    </source>
</reference>
<feature type="transmembrane region" description="Helical" evidence="1">
    <location>
        <begin position="21"/>
        <end position="44"/>
    </location>
</feature>
<comment type="caution">
    <text evidence="2">The sequence shown here is derived from an EMBL/GenBank/DDBJ whole genome shotgun (WGS) entry which is preliminary data.</text>
</comment>
<dbReference type="AlphaFoldDB" id="A0ABD5LVB5"/>
<feature type="transmembrane region" description="Helical" evidence="1">
    <location>
        <begin position="121"/>
        <end position="137"/>
    </location>
</feature>
<keyword evidence="1" id="KW-0472">Membrane</keyword>
<protein>
    <recommendedName>
        <fullName evidence="3">Wzx</fullName>
    </recommendedName>
</protein>
<name>A0ABD5LVB5_PROMI</name>
<feature type="transmembrane region" description="Helical" evidence="1">
    <location>
        <begin position="56"/>
        <end position="77"/>
    </location>
</feature>
<organism evidence="2">
    <name type="scientific">Proteus mirabilis</name>
    <dbReference type="NCBI Taxonomy" id="584"/>
    <lineage>
        <taxon>Bacteria</taxon>
        <taxon>Pseudomonadati</taxon>
        <taxon>Pseudomonadota</taxon>
        <taxon>Gammaproteobacteria</taxon>
        <taxon>Enterobacterales</taxon>
        <taxon>Morganellaceae</taxon>
        <taxon>Proteus</taxon>
    </lineage>
</organism>
<evidence type="ECO:0008006" key="3">
    <source>
        <dbReference type="Google" id="ProtNLM"/>
    </source>
</evidence>
<feature type="transmembrane region" description="Helical" evidence="1">
    <location>
        <begin position="89"/>
        <end position="115"/>
    </location>
</feature>
<keyword evidence="1" id="KW-1133">Transmembrane helix</keyword>
<sequence length="147" mass="16803">MASSEVIIPALSRHLNIAWEIISSAFLIRLFFATIAYLGINIYFYLFIKDIDIKNMLAAISIILLFNEPFGVIVNYYQSRVKIGIISCARILSLIVRVAFISIVLIIPSSAFIYYSRVVESIFLSILLVTIINHYNFKFKLQKKSSK</sequence>